<dbReference type="Pfam" id="PF13601">
    <property type="entry name" value="HTH_34"/>
    <property type="match status" value="1"/>
</dbReference>
<accession>A0A511MUI2</accession>
<dbReference type="InterPro" id="IPR036388">
    <property type="entry name" value="WH-like_DNA-bd_sf"/>
</dbReference>
<evidence type="ECO:0000313" key="3">
    <source>
        <dbReference type="Proteomes" id="UP000321424"/>
    </source>
</evidence>
<proteinExistence type="predicted"/>
<dbReference type="InterPro" id="IPR027395">
    <property type="entry name" value="WH_DNA-bd_dom"/>
</dbReference>
<dbReference type="PANTHER" id="PTHR37318:SF1">
    <property type="entry name" value="BSL7504 PROTEIN"/>
    <property type="match status" value="1"/>
</dbReference>
<dbReference type="InterPro" id="IPR036390">
    <property type="entry name" value="WH_DNA-bd_sf"/>
</dbReference>
<evidence type="ECO:0000313" key="2">
    <source>
        <dbReference type="EMBL" id="GEM44250.1"/>
    </source>
</evidence>
<organism evidence="2 3">
    <name type="scientific">Nocardia ninae NBRC 108245</name>
    <dbReference type="NCBI Taxonomy" id="1210091"/>
    <lineage>
        <taxon>Bacteria</taxon>
        <taxon>Bacillati</taxon>
        <taxon>Actinomycetota</taxon>
        <taxon>Actinomycetes</taxon>
        <taxon>Mycobacteriales</taxon>
        <taxon>Nocardiaceae</taxon>
        <taxon>Nocardia</taxon>
    </lineage>
</organism>
<dbReference type="Proteomes" id="UP000321424">
    <property type="component" value="Unassembled WGS sequence"/>
</dbReference>
<dbReference type="RefSeq" id="WP_222595277.1">
    <property type="nucleotide sequence ID" value="NZ_BJXA01000149.1"/>
</dbReference>
<evidence type="ECO:0000259" key="1">
    <source>
        <dbReference type="Pfam" id="PF13601"/>
    </source>
</evidence>
<reference evidence="2 3" key="1">
    <citation type="submission" date="2019-07" db="EMBL/GenBank/DDBJ databases">
        <title>Whole genome shotgun sequence of Nocardia ninae NBRC 108245.</title>
        <authorList>
            <person name="Hosoyama A."/>
            <person name="Uohara A."/>
            <person name="Ohji S."/>
            <person name="Ichikawa N."/>
        </authorList>
    </citation>
    <scope>NUCLEOTIDE SEQUENCE [LARGE SCALE GENOMIC DNA]</scope>
    <source>
        <strain evidence="2 3">NBRC 108245</strain>
    </source>
</reference>
<feature type="domain" description="Winged helix DNA-binding" evidence="1">
    <location>
        <begin position="15"/>
        <end position="92"/>
    </location>
</feature>
<dbReference type="PANTHER" id="PTHR37318">
    <property type="entry name" value="BSL7504 PROTEIN"/>
    <property type="match status" value="1"/>
</dbReference>
<dbReference type="Gene3D" id="1.10.10.10">
    <property type="entry name" value="Winged helix-like DNA-binding domain superfamily/Winged helix DNA-binding domain"/>
    <property type="match status" value="1"/>
</dbReference>
<protein>
    <submittedName>
        <fullName evidence="2">MarR family transcriptional regulator</fullName>
    </submittedName>
</protein>
<keyword evidence="3" id="KW-1185">Reference proteome</keyword>
<comment type="caution">
    <text evidence="2">The sequence shown here is derived from an EMBL/GenBank/DDBJ whole genome shotgun (WGS) entry which is preliminary data.</text>
</comment>
<dbReference type="AlphaFoldDB" id="A0A511MUI2"/>
<dbReference type="SUPFAM" id="SSF46785">
    <property type="entry name" value="Winged helix' DNA-binding domain"/>
    <property type="match status" value="1"/>
</dbReference>
<sequence length="105" mass="11161">MTARLEPILATSPTRLMVVSYLSGCDRAEFQAVQEYCGLTAPHMSKQATVLADLGYVEIHKGYAGKRPRTWLSLTAAGRTALQGHLSALQEIATNAAAAAAERSG</sequence>
<dbReference type="EMBL" id="BJXA01000149">
    <property type="protein sequence ID" value="GEM44250.1"/>
    <property type="molecule type" value="Genomic_DNA"/>
</dbReference>
<name>A0A511MUI2_9NOCA</name>
<gene>
    <name evidence="2" type="ORF">NN4_87690</name>
</gene>